<organism evidence="13 14">
    <name type="scientific">Luteolibacter luteus</name>
    <dbReference type="NCBI Taxonomy" id="2728835"/>
    <lineage>
        <taxon>Bacteria</taxon>
        <taxon>Pseudomonadati</taxon>
        <taxon>Verrucomicrobiota</taxon>
        <taxon>Verrucomicrobiia</taxon>
        <taxon>Verrucomicrobiales</taxon>
        <taxon>Verrucomicrobiaceae</taxon>
        <taxon>Luteolibacter</taxon>
    </lineage>
</organism>
<evidence type="ECO:0000256" key="6">
    <source>
        <dbReference type="ARBA" id="ARBA00022827"/>
    </source>
</evidence>
<reference evidence="13 14" key="1">
    <citation type="submission" date="2020-04" db="EMBL/GenBank/DDBJ databases">
        <title>Luteolibacter sp. G-1-1-1 isolated from soil.</title>
        <authorList>
            <person name="Dahal R.H."/>
        </authorList>
    </citation>
    <scope>NUCLEOTIDE SEQUENCE [LARGE SCALE GENOMIC DNA]</scope>
    <source>
        <strain evidence="13 14">G-1-1-1</strain>
    </source>
</reference>
<comment type="catalytic activity">
    <reaction evidence="9 10 12">
        <text>L-threonyl-[protein] + FAD = FMN-L-threonyl-[protein] + AMP + H(+)</text>
        <dbReference type="Rhea" id="RHEA:36847"/>
        <dbReference type="Rhea" id="RHEA-COMP:11060"/>
        <dbReference type="Rhea" id="RHEA-COMP:11061"/>
        <dbReference type="ChEBI" id="CHEBI:15378"/>
        <dbReference type="ChEBI" id="CHEBI:30013"/>
        <dbReference type="ChEBI" id="CHEBI:57692"/>
        <dbReference type="ChEBI" id="CHEBI:74257"/>
        <dbReference type="ChEBI" id="CHEBI:456215"/>
        <dbReference type="EC" id="2.7.1.180"/>
    </reaction>
</comment>
<feature type="binding site" evidence="11">
    <location>
        <position position="282"/>
    </location>
    <ligand>
        <name>Mg(2+)</name>
        <dbReference type="ChEBI" id="CHEBI:18420"/>
    </ligand>
</feature>
<evidence type="ECO:0000256" key="4">
    <source>
        <dbReference type="ARBA" id="ARBA00022679"/>
    </source>
</evidence>
<comment type="subcellular location">
    <subcellularLocation>
        <location evidence="12">Cell inner membrane</location>
        <topology evidence="12">Lipid-anchor</topology>
        <orientation evidence="12">Periplasmic side</orientation>
    </subcellularLocation>
</comment>
<evidence type="ECO:0000256" key="11">
    <source>
        <dbReference type="PIRSR" id="PIRSR006268-2"/>
    </source>
</evidence>
<keyword evidence="12" id="KW-1003">Cell membrane</keyword>
<keyword evidence="12" id="KW-0732">Signal</keyword>
<dbReference type="RefSeq" id="WP_169455081.1">
    <property type="nucleotide sequence ID" value="NZ_CP051774.1"/>
</dbReference>
<keyword evidence="6 10" id="KW-0274">FAD</keyword>
<keyword evidence="12" id="KW-0449">Lipoprotein</keyword>
<evidence type="ECO:0000256" key="7">
    <source>
        <dbReference type="ARBA" id="ARBA00022842"/>
    </source>
</evidence>
<dbReference type="GO" id="GO:0016740">
    <property type="term" value="F:transferase activity"/>
    <property type="evidence" value="ECO:0007669"/>
    <property type="project" value="UniProtKB-UniRule"/>
</dbReference>
<dbReference type="AlphaFoldDB" id="A0A858RKF3"/>
<dbReference type="InterPro" id="IPR003374">
    <property type="entry name" value="ApbE-like_sf"/>
</dbReference>
<dbReference type="PIRSF" id="PIRSF006268">
    <property type="entry name" value="ApbE"/>
    <property type="match status" value="1"/>
</dbReference>
<evidence type="ECO:0000256" key="8">
    <source>
        <dbReference type="ARBA" id="ARBA00031306"/>
    </source>
</evidence>
<keyword evidence="5 10" id="KW-0479">Metal-binding</keyword>
<dbReference type="PANTHER" id="PTHR30040">
    <property type="entry name" value="THIAMINE BIOSYNTHESIS LIPOPROTEIN APBE"/>
    <property type="match status" value="1"/>
</dbReference>
<feature type="chain" id="PRO_5033092606" description="FAD:protein FMN transferase" evidence="12">
    <location>
        <begin position="21"/>
        <end position="312"/>
    </location>
</feature>
<comment type="cofactor">
    <cofactor evidence="11">
        <name>Mg(2+)</name>
        <dbReference type="ChEBI" id="CHEBI:18420"/>
    </cofactor>
    <cofactor evidence="11">
        <name>Mn(2+)</name>
        <dbReference type="ChEBI" id="CHEBI:29035"/>
    </cofactor>
    <text evidence="11">Magnesium. Can also use manganese.</text>
</comment>
<comment type="function">
    <text evidence="12">Flavin transferase that catalyzes the transfer of the FMN moiety of FAD and its covalent binding to the hydroxyl group of a threonine residue in a target flavoprotein.</text>
</comment>
<dbReference type="PROSITE" id="PS51257">
    <property type="entry name" value="PROKAR_LIPOPROTEIN"/>
    <property type="match status" value="1"/>
</dbReference>
<dbReference type="GO" id="GO:0046872">
    <property type="term" value="F:metal ion binding"/>
    <property type="evidence" value="ECO:0007669"/>
    <property type="project" value="UniProtKB-UniRule"/>
</dbReference>
<sequence length="312" mass="33936">MLKPLRSLFLLALSLGCLQAEEKQRFSFERPLMGTRFAITCYGTDGAAAKEAADEAFMKGEEINAIASDYIPESELMQFSQKIGQPVKVSHLMAELLQASFAMARSTDGVFDPTLGPLTKLWRETRKTQKLPDPEVLEAAKAKCGWQDAVWDEEAGTLLLKKPGMQLDLGGIAKGFTAEKIFEVMAKRGFPQTIIAAGGDLRLGDPPPGREAWRVGLQTFDPEEPEEVVELKNCSVSTAGDLHQFVEIDGKRYSHIIDPKTGLGITNKVAVSVIAPHGVICDGLDTAACVIGAEKAEEFAMKRGATRAIVRK</sequence>
<keyword evidence="3 10" id="KW-0285">Flavoprotein</keyword>
<feature type="signal peptide" evidence="12">
    <location>
        <begin position="1"/>
        <end position="20"/>
    </location>
</feature>
<dbReference type="GO" id="GO:0005886">
    <property type="term" value="C:plasma membrane"/>
    <property type="evidence" value="ECO:0007669"/>
    <property type="project" value="UniProtKB-SubCell"/>
</dbReference>
<evidence type="ECO:0000313" key="13">
    <source>
        <dbReference type="EMBL" id="QJE96680.1"/>
    </source>
</evidence>
<evidence type="ECO:0000256" key="9">
    <source>
        <dbReference type="ARBA" id="ARBA00048540"/>
    </source>
</evidence>
<dbReference type="Proteomes" id="UP000501812">
    <property type="component" value="Chromosome"/>
</dbReference>
<dbReference type="InterPro" id="IPR024932">
    <property type="entry name" value="ApbE"/>
</dbReference>
<evidence type="ECO:0000256" key="1">
    <source>
        <dbReference type="ARBA" id="ARBA00011955"/>
    </source>
</evidence>
<keyword evidence="12" id="KW-0472">Membrane</keyword>
<accession>A0A858RKF3</accession>
<dbReference type="Gene3D" id="3.10.520.10">
    <property type="entry name" value="ApbE-like domains"/>
    <property type="match status" value="1"/>
</dbReference>
<dbReference type="PANTHER" id="PTHR30040:SF2">
    <property type="entry name" value="FAD:PROTEIN FMN TRANSFERASE"/>
    <property type="match status" value="1"/>
</dbReference>
<keyword evidence="12" id="KW-0997">Cell inner membrane</keyword>
<keyword evidence="14" id="KW-1185">Reference proteome</keyword>
<evidence type="ECO:0000256" key="5">
    <source>
        <dbReference type="ARBA" id="ARBA00022723"/>
    </source>
</evidence>
<dbReference type="EMBL" id="CP051774">
    <property type="protein sequence ID" value="QJE96680.1"/>
    <property type="molecule type" value="Genomic_DNA"/>
</dbReference>
<gene>
    <name evidence="13" type="ORF">HHL09_13105</name>
</gene>
<evidence type="ECO:0000256" key="10">
    <source>
        <dbReference type="PIRNR" id="PIRNR006268"/>
    </source>
</evidence>
<feature type="binding site" evidence="11">
    <location>
        <position position="286"/>
    </location>
    <ligand>
        <name>Mg(2+)</name>
        <dbReference type="ChEBI" id="CHEBI:18420"/>
    </ligand>
</feature>
<evidence type="ECO:0000256" key="12">
    <source>
        <dbReference type="RuleBase" id="RU363002"/>
    </source>
</evidence>
<dbReference type="Pfam" id="PF02424">
    <property type="entry name" value="ApbE"/>
    <property type="match status" value="1"/>
</dbReference>
<proteinExistence type="inferred from homology"/>
<evidence type="ECO:0000256" key="2">
    <source>
        <dbReference type="ARBA" id="ARBA00016337"/>
    </source>
</evidence>
<keyword evidence="4 10" id="KW-0808">Transferase</keyword>
<evidence type="ECO:0000256" key="3">
    <source>
        <dbReference type="ARBA" id="ARBA00022630"/>
    </source>
</evidence>
<dbReference type="KEGG" id="luo:HHL09_13105"/>
<name>A0A858RKF3_9BACT</name>
<comment type="similarity">
    <text evidence="10 12">Belongs to the ApbE family.</text>
</comment>
<dbReference type="SUPFAM" id="SSF143631">
    <property type="entry name" value="ApbE-like"/>
    <property type="match status" value="1"/>
</dbReference>
<dbReference type="EC" id="2.7.1.180" evidence="1 10"/>
<keyword evidence="7 10" id="KW-0460">Magnesium</keyword>
<protein>
    <recommendedName>
        <fullName evidence="2 10">FAD:protein FMN transferase</fullName>
        <ecNumber evidence="1 10">2.7.1.180</ecNumber>
    </recommendedName>
    <alternativeName>
        <fullName evidence="8 10">Flavin transferase</fullName>
    </alternativeName>
</protein>
<evidence type="ECO:0000313" key="14">
    <source>
        <dbReference type="Proteomes" id="UP000501812"/>
    </source>
</evidence>
<feature type="binding site" evidence="11">
    <location>
        <position position="171"/>
    </location>
    <ligand>
        <name>Mg(2+)</name>
        <dbReference type="ChEBI" id="CHEBI:18420"/>
    </ligand>
</feature>